<proteinExistence type="predicted"/>
<keyword evidence="2" id="KW-1185">Reference proteome</keyword>
<organism evidence="1 2">
    <name type="scientific">Portunus trituberculatus</name>
    <name type="common">Swimming crab</name>
    <name type="synonym">Neptunus trituberculatus</name>
    <dbReference type="NCBI Taxonomy" id="210409"/>
    <lineage>
        <taxon>Eukaryota</taxon>
        <taxon>Metazoa</taxon>
        <taxon>Ecdysozoa</taxon>
        <taxon>Arthropoda</taxon>
        <taxon>Crustacea</taxon>
        <taxon>Multicrustacea</taxon>
        <taxon>Malacostraca</taxon>
        <taxon>Eumalacostraca</taxon>
        <taxon>Eucarida</taxon>
        <taxon>Decapoda</taxon>
        <taxon>Pleocyemata</taxon>
        <taxon>Brachyura</taxon>
        <taxon>Eubrachyura</taxon>
        <taxon>Portunoidea</taxon>
        <taxon>Portunidae</taxon>
        <taxon>Portuninae</taxon>
        <taxon>Portunus</taxon>
    </lineage>
</organism>
<accession>A0A5B7GV72</accession>
<evidence type="ECO:0000313" key="1">
    <source>
        <dbReference type="EMBL" id="MPC61335.1"/>
    </source>
</evidence>
<dbReference type="Proteomes" id="UP000324222">
    <property type="component" value="Unassembled WGS sequence"/>
</dbReference>
<dbReference type="AlphaFoldDB" id="A0A5B7GV72"/>
<reference evidence="1 2" key="1">
    <citation type="submission" date="2019-05" db="EMBL/GenBank/DDBJ databases">
        <title>Another draft genome of Portunus trituberculatus and its Hox gene families provides insights of decapod evolution.</title>
        <authorList>
            <person name="Jeong J.-H."/>
            <person name="Song I."/>
            <person name="Kim S."/>
            <person name="Choi T."/>
            <person name="Kim D."/>
            <person name="Ryu S."/>
            <person name="Kim W."/>
        </authorList>
    </citation>
    <scope>NUCLEOTIDE SEQUENCE [LARGE SCALE GENOMIC DNA]</scope>
    <source>
        <tissue evidence="1">Muscle</tissue>
    </source>
</reference>
<comment type="caution">
    <text evidence="1">The sequence shown here is derived from an EMBL/GenBank/DDBJ whole genome shotgun (WGS) entry which is preliminary data.</text>
</comment>
<protein>
    <submittedName>
        <fullName evidence="1">Uncharacterized protein</fullName>
    </submittedName>
</protein>
<gene>
    <name evidence="1" type="ORF">E2C01_055405</name>
</gene>
<dbReference type="EMBL" id="VSRR010018426">
    <property type="protein sequence ID" value="MPC61335.1"/>
    <property type="molecule type" value="Genomic_DNA"/>
</dbReference>
<evidence type="ECO:0000313" key="2">
    <source>
        <dbReference type="Proteomes" id="UP000324222"/>
    </source>
</evidence>
<name>A0A5B7GV72_PORTR</name>
<sequence length="139" mass="15609">MQETYPRKATILSLMIYASLLELAPMARGWWVCLFLAPFCMNKAPTKKRRVEVISEEHIFTTSPMDSQDACLTAGQPKETIIHVKKVKLLVGEAEKLCLPATADRMASSDLTRQRVNPRTLHPYGLTTLVSRIAGHHGY</sequence>